<sequence length="156" mass="17603">MNAGAIRDSFETLYNKYGKFKVTGGIDGNANKKTYLFFTTLSAGNTLGICSLKSNVWGNLYVVFNSALLHDHTIVHECGHSLSLPHVFQTGNSAKHTFYHGYTDNYMNYTWQKGAPVPGGGGFYGSGDNKYKGKMYSFYKWQWDIMRGDRSLIFNY</sequence>
<accession>A0A2N9PDN1</accession>
<name>A0A2N9PDN1_9FLAO</name>
<reference evidence="1 2" key="1">
    <citation type="submission" date="2018-02" db="EMBL/GenBank/DDBJ databases">
        <authorList>
            <person name="Cohen D.B."/>
            <person name="Kent A.D."/>
        </authorList>
    </citation>
    <scope>NUCLEOTIDE SEQUENCE [LARGE SCALE GENOMIC DNA]</scope>
    <source>
        <strain evidence="1">CIP109753</strain>
    </source>
</reference>
<evidence type="ECO:0000313" key="2">
    <source>
        <dbReference type="Proteomes" id="UP000238180"/>
    </source>
</evidence>
<dbReference type="RefSeq" id="WP_181142904.1">
    <property type="nucleotide sequence ID" value="NZ_OLKH01000140.1"/>
</dbReference>
<evidence type="ECO:0000313" key="1">
    <source>
        <dbReference type="EMBL" id="SPE78450.1"/>
    </source>
</evidence>
<protein>
    <submittedName>
        <fullName evidence="1">Uncharacterized protein</fullName>
    </submittedName>
</protein>
<dbReference type="AlphaFoldDB" id="A0A2N9PDN1"/>
<dbReference type="EMBL" id="OLKH01000140">
    <property type="protein sequence ID" value="SPE78450.1"/>
    <property type="molecule type" value="Genomic_DNA"/>
</dbReference>
<organism evidence="1 2">
    <name type="scientific">Flavobacterium columnare</name>
    <dbReference type="NCBI Taxonomy" id="996"/>
    <lineage>
        <taxon>Bacteria</taxon>
        <taxon>Pseudomonadati</taxon>
        <taxon>Bacteroidota</taxon>
        <taxon>Flavobacteriia</taxon>
        <taxon>Flavobacteriales</taxon>
        <taxon>Flavobacteriaceae</taxon>
        <taxon>Flavobacterium</taxon>
    </lineage>
</organism>
<dbReference type="Proteomes" id="UP000238180">
    <property type="component" value="Unassembled WGS sequence"/>
</dbReference>
<proteinExistence type="predicted"/>
<dbReference type="SUPFAM" id="SSF55486">
    <property type="entry name" value="Metalloproteases ('zincins'), catalytic domain"/>
    <property type="match status" value="1"/>
</dbReference>
<gene>
    <name evidence="1" type="ORF">FLACOL_02466</name>
</gene>